<dbReference type="Proteomes" id="UP001499993">
    <property type="component" value="Unassembled WGS sequence"/>
</dbReference>
<gene>
    <name evidence="1" type="ORF">GCM10023224_45750</name>
</gene>
<name>A0ABP9GYF2_9ACTN</name>
<proteinExistence type="predicted"/>
<dbReference type="EMBL" id="BAABIK010000034">
    <property type="protein sequence ID" value="GAA4955076.1"/>
    <property type="molecule type" value="Genomic_DNA"/>
</dbReference>
<protein>
    <submittedName>
        <fullName evidence="1">Uncharacterized protein</fullName>
    </submittedName>
</protein>
<sequence>MSAGGTATTRLRPAVHVAPVGGGLLFVGWQKSLVVQGSESLGVLWEALFPHLHRGVEVESLIAALPQNARPTARKLLDELEGNGFLLDEGADAPEERGVPEHPHHRRTLEFLGSAAADPVAALARLRSASVCVSGGGPVALAAARELVRLGAGRVLLAGERADAELTAAAEEYGTEIAYGTGEEAAVRIRVGVPGAGADDAWSGVPEAGVAELGSCAAVSPLRTGADEPGLGVLLRRLAGHGTPTAPAPLPEVAARLAGGLAALQAFYHLTGVSTEYDGMAYVVGAERLQVTTHPLWPSGGRRAEPLASTPPVAAEPERLNDLCDERTGVCAPALPGDLEQTPFALAEAAGSGAAPPALGWAHTGSAARYRAVLESARHLAGSAPALLWAVEAADAAAPARPAAHAVSAAGADTAGMLVHGLQRLLARFAADTEQRGARLVEDRPAGPVERGSSPETDAALDRAVVLGHTGFTACVLRPAGAPGLLALAEVADTATGRVLAYAARPDSGAAVAAALDHAVAVLQAGGVREAVGQEAETPPSGGGAPPSPPFDAEPVLAALCLPGEAPLAGRWRGEPALDALGAIGWLAIAPAHDDEGVRDDR</sequence>
<comment type="caution">
    <text evidence="1">The sequence shown here is derived from an EMBL/GenBank/DDBJ whole genome shotgun (WGS) entry which is preliminary data.</text>
</comment>
<organism evidence="1 2">
    <name type="scientific">Streptomonospora halophila</name>
    <dbReference type="NCBI Taxonomy" id="427369"/>
    <lineage>
        <taxon>Bacteria</taxon>
        <taxon>Bacillati</taxon>
        <taxon>Actinomycetota</taxon>
        <taxon>Actinomycetes</taxon>
        <taxon>Streptosporangiales</taxon>
        <taxon>Nocardiopsidaceae</taxon>
        <taxon>Streptomonospora</taxon>
    </lineage>
</organism>
<keyword evidence="2" id="KW-1185">Reference proteome</keyword>
<dbReference type="InterPro" id="IPR036291">
    <property type="entry name" value="NAD(P)-bd_dom_sf"/>
</dbReference>
<dbReference type="SUPFAM" id="SSF51735">
    <property type="entry name" value="NAD(P)-binding Rossmann-fold domains"/>
    <property type="match status" value="1"/>
</dbReference>
<reference evidence="2" key="1">
    <citation type="journal article" date="2019" name="Int. J. Syst. Evol. Microbiol.">
        <title>The Global Catalogue of Microorganisms (GCM) 10K type strain sequencing project: providing services to taxonomists for standard genome sequencing and annotation.</title>
        <authorList>
            <consortium name="The Broad Institute Genomics Platform"/>
            <consortium name="The Broad Institute Genome Sequencing Center for Infectious Disease"/>
            <person name="Wu L."/>
            <person name="Ma J."/>
        </authorList>
    </citation>
    <scope>NUCLEOTIDE SEQUENCE [LARGE SCALE GENOMIC DNA]</scope>
    <source>
        <strain evidence="2">JCM 18123</strain>
    </source>
</reference>
<evidence type="ECO:0000313" key="2">
    <source>
        <dbReference type="Proteomes" id="UP001499993"/>
    </source>
</evidence>
<accession>A0ABP9GYF2</accession>
<evidence type="ECO:0000313" key="1">
    <source>
        <dbReference type="EMBL" id="GAA4955076.1"/>
    </source>
</evidence>
<dbReference type="RefSeq" id="WP_345558817.1">
    <property type="nucleotide sequence ID" value="NZ_BAABIK010000034.1"/>
</dbReference>